<dbReference type="PANTHER" id="PTHR47623:SF1">
    <property type="entry name" value="OS09G0287300 PROTEIN"/>
    <property type="match status" value="1"/>
</dbReference>
<proteinExistence type="predicted"/>
<dbReference type="Proteomes" id="UP000249354">
    <property type="component" value="Unassembled WGS sequence"/>
</dbReference>
<dbReference type="PANTHER" id="PTHR47623">
    <property type="entry name" value="OS09G0287300 PROTEIN"/>
    <property type="match status" value="1"/>
</dbReference>
<organism evidence="1 2">
    <name type="scientific">Leptolyngbya foveolarum</name>
    <dbReference type="NCBI Taxonomy" id="47253"/>
    <lineage>
        <taxon>Bacteria</taxon>
        <taxon>Bacillati</taxon>
        <taxon>Cyanobacteriota</taxon>
        <taxon>Cyanophyceae</taxon>
        <taxon>Leptolyngbyales</taxon>
        <taxon>Leptolyngbyaceae</taxon>
        <taxon>Leptolyngbya group</taxon>
        <taxon>Leptolyngbya</taxon>
    </lineage>
</organism>
<protein>
    <submittedName>
        <fullName evidence="1">Phosphoglycerate mutase</fullName>
    </submittedName>
</protein>
<accession>A0A2W4W4P6</accession>
<evidence type="ECO:0000313" key="1">
    <source>
        <dbReference type="EMBL" id="PZO14108.1"/>
    </source>
</evidence>
<gene>
    <name evidence="1" type="ORF">DCF25_15255</name>
</gene>
<dbReference type="InterPro" id="IPR029033">
    <property type="entry name" value="His_PPase_superfam"/>
</dbReference>
<name>A0A2W4W4P6_9CYAN</name>
<comment type="caution">
    <text evidence="1">The sequence shown here is derived from an EMBL/GenBank/DDBJ whole genome shotgun (WGS) entry which is preliminary data.</text>
</comment>
<reference evidence="2" key="1">
    <citation type="submission" date="2018-04" db="EMBL/GenBank/DDBJ databases">
        <authorList>
            <person name="Cornet L."/>
        </authorList>
    </citation>
    <scope>NUCLEOTIDE SEQUENCE [LARGE SCALE GENOMIC DNA]</scope>
</reference>
<dbReference type="Gene3D" id="3.40.50.1240">
    <property type="entry name" value="Phosphoglycerate mutase-like"/>
    <property type="match status" value="1"/>
</dbReference>
<dbReference type="EMBL" id="QBMC01000113">
    <property type="protein sequence ID" value="PZO14108.1"/>
    <property type="molecule type" value="Genomic_DNA"/>
</dbReference>
<sequence>MKKLHLIRHAKSSWASDSLADVDRPLNPRGWEACRTMAPQMVKAGCPFEAVFCSPALRAQSTIERIAQHLPDRDISWRTDNALYTFDAQELLRWCRKLDDSRLAVVVVGHNAAITDLCNQMGDRFIENVPTCGYVQLAFEQKSWQDLSAGSGKLLSFLKPKMFLSK</sequence>
<dbReference type="InterPro" id="IPR013078">
    <property type="entry name" value="His_Pase_superF_clade-1"/>
</dbReference>
<evidence type="ECO:0000313" key="2">
    <source>
        <dbReference type="Proteomes" id="UP000249354"/>
    </source>
</evidence>
<reference evidence="1 2" key="2">
    <citation type="submission" date="2018-06" db="EMBL/GenBank/DDBJ databases">
        <title>Metagenomic assembly of (sub)arctic Cyanobacteria and their associated microbiome from non-axenic cultures.</title>
        <authorList>
            <person name="Baurain D."/>
        </authorList>
    </citation>
    <scope>NUCLEOTIDE SEQUENCE [LARGE SCALE GENOMIC DNA]</scope>
    <source>
        <strain evidence="1">ULC129bin1</strain>
    </source>
</reference>
<dbReference type="SMART" id="SM00855">
    <property type="entry name" value="PGAM"/>
    <property type="match status" value="1"/>
</dbReference>
<dbReference type="Pfam" id="PF00300">
    <property type="entry name" value="His_Phos_1"/>
    <property type="match status" value="1"/>
</dbReference>
<dbReference type="CDD" id="cd07067">
    <property type="entry name" value="HP_PGM_like"/>
    <property type="match status" value="1"/>
</dbReference>
<dbReference type="AlphaFoldDB" id="A0A2W4W4P6"/>
<dbReference type="SUPFAM" id="SSF53254">
    <property type="entry name" value="Phosphoglycerate mutase-like"/>
    <property type="match status" value="1"/>
</dbReference>